<dbReference type="Gene3D" id="3.90.550.10">
    <property type="entry name" value="Spore Coat Polysaccharide Biosynthesis Protein SpsA, Chain A"/>
    <property type="match status" value="1"/>
</dbReference>
<dbReference type="GO" id="GO:0016740">
    <property type="term" value="F:transferase activity"/>
    <property type="evidence" value="ECO:0007669"/>
    <property type="project" value="UniProtKB-KW"/>
</dbReference>
<dbReference type="InterPro" id="IPR029044">
    <property type="entry name" value="Nucleotide-diphossugar_trans"/>
</dbReference>
<gene>
    <name evidence="2" type="ORF">G3M56_003780</name>
</gene>
<dbReference type="KEGG" id="soa:G3M56_003780"/>
<feature type="domain" description="Glycosyltransferase 2-like" evidence="1">
    <location>
        <begin position="7"/>
        <end position="130"/>
    </location>
</feature>
<keyword evidence="3" id="KW-1185">Reference proteome</keyword>
<organism evidence="2 3">
    <name type="scientific">Sulfuriroseicoccus oceanibius</name>
    <dbReference type="NCBI Taxonomy" id="2707525"/>
    <lineage>
        <taxon>Bacteria</taxon>
        <taxon>Pseudomonadati</taxon>
        <taxon>Verrucomicrobiota</taxon>
        <taxon>Verrucomicrobiia</taxon>
        <taxon>Verrucomicrobiales</taxon>
        <taxon>Verrucomicrobiaceae</taxon>
        <taxon>Sulfuriroseicoccus</taxon>
    </lineage>
</organism>
<dbReference type="RefSeq" id="WP_164365045.1">
    <property type="nucleotide sequence ID" value="NZ_CP066776.1"/>
</dbReference>
<dbReference type="CDD" id="cd00761">
    <property type="entry name" value="Glyco_tranf_GTA_type"/>
    <property type="match status" value="1"/>
</dbReference>
<dbReference type="SUPFAM" id="SSF53448">
    <property type="entry name" value="Nucleotide-diphospho-sugar transferases"/>
    <property type="match status" value="1"/>
</dbReference>
<dbReference type="InterPro" id="IPR001173">
    <property type="entry name" value="Glyco_trans_2-like"/>
</dbReference>
<sequence>MTTEIFVGVPAYNTGEKLLRTLQSLLDQSFQAYRVLITVEPTDHSARTLEIANHFAALDARFEVSMNDEVLGWAGNVRHAMKCARSSGVPFFMVLPHDDALHPDCLASLHATLITQPDAVIAFPDIYFFGAADGLQSCPSRQSTTARRLLDHFSDGGNPEFWKGLTRNSSLPPDTFFPAYGKKSFAAEYEWAASLLSHGHSVREPRAIYYKRIHPADGDSVSTGWIHRDSLETQRRSLDTHRERMLALIERLPETTATTTTEAEAILAAFEISHLWRVQEMTQERTPFTYAEHQRIAHLRNELPQDSPAQLRLDLCELRNRLHDTPPETLVDHARLLADSLTNDHDAQTLYMKLLLRCGHHHTAVHQMTRLAQRFPNSWRNREVSQWLGNNLFHHHQIPAPTQSS</sequence>
<proteinExistence type="predicted"/>
<dbReference type="AlphaFoldDB" id="A0A6B3L9S4"/>
<evidence type="ECO:0000313" key="2">
    <source>
        <dbReference type="EMBL" id="QQL45718.1"/>
    </source>
</evidence>
<dbReference type="EMBL" id="CP066776">
    <property type="protein sequence ID" value="QQL45718.1"/>
    <property type="molecule type" value="Genomic_DNA"/>
</dbReference>
<keyword evidence="2" id="KW-0808">Transferase</keyword>
<evidence type="ECO:0000313" key="3">
    <source>
        <dbReference type="Proteomes" id="UP000475117"/>
    </source>
</evidence>
<protein>
    <submittedName>
        <fullName evidence="2">Glycosyltransferase family 2 protein</fullName>
    </submittedName>
</protein>
<accession>A0A6B3L9S4</accession>
<dbReference type="Proteomes" id="UP000475117">
    <property type="component" value="Chromosome"/>
</dbReference>
<name>A0A6B3L9S4_9BACT</name>
<dbReference type="Pfam" id="PF00535">
    <property type="entry name" value="Glycos_transf_2"/>
    <property type="match status" value="1"/>
</dbReference>
<evidence type="ECO:0000259" key="1">
    <source>
        <dbReference type="Pfam" id="PF00535"/>
    </source>
</evidence>
<reference evidence="2 3" key="1">
    <citation type="submission" date="2020-12" db="EMBL/GenBank/DDBJ databases">
        <title>Sulforoseuscoccus oceanibium gen. nov., sp. nov., a representative of the phylum Verrucomicrobia with special cytoplasmic membrane, and proposal of Sulforoseuscoccusaceae fam. nov.</title>
        <authorList>
            <person name="Xi F."/>
        </authorList>
    </citation>
    <scope>NUCLEOTIDE SEQUENCE [LARGE SCALE GENOMIC DNA]</scope>
    <source>
        <strain evidence="2 3">T37</strain>
    </source>
</reference>